<dbReference type="OrthoDB" id="377346at2759"/>
<keyword evidence="6 15" id="KW-0418">Kinase</keyword>
<dbReference type="GO" id="GO:0000776">
    <property type="term" value="C:kinetochore"/>
    <property type="evidence" value="ECO:0007669"/>
    <property type="project" value="UniProtKB-ARBA"/>
</dbReference>
<dbReference type="EMBL" id="MCGN01000003">
    <property type="protein sequence ID" value="ORY99403.1"/>
    <property type="molecule type" value="Genomic_DNA"/>
</dbReference>
<dbReference type="InterPro" id="IPR000719">
    <property type="entry name" value="Prot_kinase_dom"/>
</dbReference>
<feature type="binding site" evidence="11">
    <location>
        <position position="228"/>
    </location>
    <ligand>
        <name>ATP</name>
        <dbReference type="ChEBI" id="CHEBI:30616"/>
    </ligand>
</feature>
<evidence type="ECO:0000256" key="15">
    <source>
        <dbReference type="RuleBase" id="RU367134"/>
    </source>
</evidence>
<dbReference type="PROSITE" id="PS00108">
    <property type="entry name" value="PROTEIN_KINASE_ST"/>
    <property type="match status" value="1"/>
</dbReference>
<comment type="caution">
    <text evidence="18">The sequence shown here is derived from an EMBL/GenBank/DDBJ whole genome shotgun (WGS) entry which is preliminary data.</text>
</comment>
<feature type="binding site" evidence="11">
    <location>
        <position position="97"/>
    </location>
    <ligand>
        <name>ATP</name>
        <dbReference type="ChEBI" id="CHEBI:30616"/>
    </ligand>
</feature>
<feature type="compositionally biased region" description="Low complexity" evidence="16">
    <location>
        <begin position="22"/>
        <end position="36"/>
    </location>
</feature>
<dbReference type="GO" id="GO:0045143">
    <property type="term" value="P:homologous chromosome segregation"/>
    <property type="evidence" value="ECO:0007669"/>
    <property type="project" value="UniProtKB-ARBA"/>
</dbReference>
<keyword evidence="19" id="KW-1185">Reference proteome</keyword>
<evidence type="ECO:0000313" key="18">
    <source>
        <dbReference type="EMBL" id="ORY99403.1"/>
    </source>
</evidence>
<proteinExistence type="inferred from homology"/>
<dbReference type="PROSITE" id="PS00107">
    <property type="entry name" value="PROTEIN_KINASE_ATP"/>
    <property type="match status" value="1"/>
</dbReference>
<evidence type="ECO:0000313" key="19">
    <source>
        <dbReference type="Proteomes" id="UP000242180"/>
    </source>
</evidence>
<dbReference type="InterPro" id="IPR030616">
    <property type="entry name" value="Aur-like"/>
</dbReference>
<dbReference type="GO" id="GO:1902115">
    <property type="term" value="P:regulation of organelle assembly"/>
    <property type="evidence" value="ECO:0007669"/>
    <property type="project" value="UniProtKB-ARBA"/>
</dbReference>
<comment type="catalytic activity">
    <reaction evidence="9 15">
        <text>L-seryl-[protein] + ATP = O-phospho-L-seryl-[protein] + ADP + H(+)</text>
        <dbReference type="Rhea" id="RHEA:17989"/>
        <dbReference type="Rhea" id="RHEA-COMP:9863"/>
        <dbReference type="Rhea" id="RHEA-COMP:11604"/>
        <dbReference type="ChEBI" id="CHEBI:15378"/>
        <dbReference type="ChEBI" id="CHEBI:29999"/>
        <dbReference type="ChEBI" id="CHEBI:30616"/>
        <dbReference type="ChEBI" id="CHEBI:83421"/>
        <dbReference type="ChEBI" id="CHEBI:456216"/>
        <dbReference type="EC" id="2.7.11.1"/>
    </reaction>
</comment>
<feature type="active site" description="Proton acceptor" evidence="10">
    <location>
        <position position="210"/>
    </location>
</feature>
<protein>
    <recommendedName>
        <fullName evidence="2 15">Aurora kinase</fullName>
        <ecNumber evidence="1 15">2.7.11.1</ecNumber>
    </recommendedName>
</protein>
<evidence type="ECO:0000256" key="14">
    <source>
        <dbReference type="RuleBase" id="RU000304"/>
    </source>
</evidence>
<dbReference type="GO" id="GO:0005524">
    <property type="term" value="F:ATP binding"/>
    <property type="evidence" value="ECO:0007669"/>
    <property type="project" value="UniProtKB-UniRule"/>
</dbReference>
<dbReference type="InterPro" id="IPR008271">
    <property type="entry name" value="Ser/Thr_kinase_AS"/>
</dbReference>
<comment type="catalytic activity">
    <reaction evidence="8 15">
        <text>L-threonyl-[protein] + ATP = O-phospho-L-threonyl-[protein] + ADP + H(+)</text>
        <dbReference type="Rhea" id="RHEA:46608"/>
        <dbReference type="Rhea" id="RHEA-COMP:11060"/>
        <dbReference type="Rhea" id="RHEA-COMP:11605"/>
        <dbReference type="ChEBI" id="CHEBI:15378"/>
        <dbReference type="ChEBI" id="CHEBI:30013"/>
        <dbReference type="ChEBI" id="CHEBI:30616"/>
        <dbReference type="ChEBI" id="CHEBI:61977"/>
        <dbReference type="ChEBI" id="CHEBI:456216"/>
        <dbReference type="EC" id="2.7.11.1"/>
    </reaction>
</comment>
<organism evidence="18 19">
    <name type="scientific">Syncephalastrum racemosum</name>
    <name type="common">Filamentous fungus</name>
    <dbReference type="NCBI Taxonomy" id="13706"/>
    <lineage>
        <taxon>Eukaryota</taxon>
        <taxon>Fungi</taxon>
        <taxon>Fungi incertae sedis</taxon>
        <taxon>Mucoromycota</taxon>
        <taxon>Mucoromycotina</taxon>
        <taxon>Mucoromycetes</taxon>
        <taxon>Mucorales</taxon>
        <taxon>Syncephalastraceae</taxon>
        <taxon>Syncephalastrum</taxon>
    </lineage>
</organism>
<dbReference type="SMART" id="SM00220">
    <property type="entry name" value="S_TKc"/>
    <property type="match status" value="1"/>
</dbReference>
<keyword evidence="4 15" id="KW-0808">Transferase</keyword>
<keyword evidence="3 14" id="KW-0723">Serine/threonine-protein kinase</keyword>
<evidence type="ECO:0000256" key="8">
    <source>
        <dbReference type="ARBA" id="ARBA00047899"/>
    </source>
</evidence>
<dbReference type="Proteomes" id="UP000242180">
    <property type="component" value="Unassembled WGS sequence"/>
</dbReference>
<dbReference type="GO" id="GO:0032465">
    <property type="term" value="P:regulation of cytokinesis"/>
    <property type="evidence" value="ECO:0007669"/>
    <property type="project" value="UniProtKB-ARBA"/>
</dbReference>
<evidence type="ECO:0000256" key="7">
    <source>
        <dbReference type="ARBA" id="ARBA00022840"/>
    </source>
</evidence>
<evidence type="ECO:0000256" key="5">
    <source>
        <dbReference type="ARBA" id="ARBA00022741"/>
    </source>
</evidence>
<sequence>MTRSTRKLASPSQAPLKPYDNSTPAPSSSRSSAVYPSKRHESISSQSTRGSSHSEKSNSSVPRRRLLSDSQKKQNSQRSKQWSLSDFEVGRLLGRGKSGHVYLAREKKSGFVVALKVLYKSELQSTGIERQLQREVEIQGNMRHPNILRLYGYFHDEKRVFLILELAARGELYREMQLQKRLSEPKAARYISQLAHALNYLHSKRVIHRDIKPENLLLGLRGEIKIADFGWSVKTNVIENRRSTMCGTLDYLPPEMVEGRKHNEKVDLWSMGVLLYEMLCGKPPFEEEDGYEATYCRIIAVDVKFPSHVSREARDLIKSLLVYNSSQRMGLKNVLSHPFITKHVKQT</sequence>
<dbReference type="InterPro" id="IPR017441">
    <property type="entry name" value="Protein_kinase_ATP_BS"/>
</dbReference>
<feature type="compositionally biased region" description="Polar residues" evidence="16">
    <location>
        <begin position="43"/>
        <end position="61"/>
    </location>
</feature>
<feature type="region of interest" description="Disordered" evidence="16">
    <location>
        <begin position="1"/>
        <end position="81"/>
    </location>
</feature>
<evidence type="ECO:0000256" key="13">
    <source>
        <dbReference type="PROSITE-ProRule" id="PRU10141"/>
    </source>
</evidence>
<dbReference type="CDD" id="cd14007">
    <property type="entry name" value="STKc_Aurora"/>
    <property type="match status" value="1"/>
</dbReference>
<keyword evidence="7 11" id="KW-0067">ATP-binding</keyword>
<name>A0A1X2HJX8_SYNRA</name>
<dbReference type="STRING" id="13706.A0A1X2HJX8"/>
<evidence type="ECO:0000256" key="12">
    <source>
        <dbReference type="PIRSR" id="PIRSR630616-3"/>
    </source>
</evidence>
<dbReference type="GO" id="GO:0072479">
    <property type="term" value="P:response to mitotic cell cycle spindle assembly checkpoint signaling"/>
    <property type="evidence" value="ECO:0007669"/>
    <property type="project" value="UniProtKB-ARBA"/>
</dbReference>
<dbReference type="PANTHER" id="PTHR24350">
    <property type="entry name" value="SERINE/THREONINE-PROTEIN KINASE IAL-RELATED"/>
    <property type="match status" value="1"/>
</dbReference>
<dbReference type="Gene3D" id="1.10.510.10">
    <property type="entry name" value="Transferase(Phosphotransferase) domain 1"/>
    <property type="match status" value="1"/>
</dbReference>
<evidence type="ECO:0000256" key="11">
    <source>
        <dbReference type="PIRSR" id="PIRSR630616-2"/>
    </source>
</evidence>
<dbReference type="GO" id="GO:0004674">
    <property type="term" value="F:protein serine/threonine kinase activity"/>
    <property type="evidence" value="ECO:0007669"/>
    <property type="project" value="UniProtKB-KW"/>
</dbReference>
<reference evidence="18 19" key="1">
    <citation type="submission" date="2016-07" db="EMBL/GenBank/DDBJ databases">
        <title>Pervasive Adenine N6-methylation of Active Genes in Fungi.</title>
        <authorList>
            <consortium name="DOE Joint Genome Institute"/>
            <person name="Mondo S.J."/>
            <person name="Dannebaum R.O."/>
            <person name="Kuo R.C."/>
            <person name="Labutti K."/>
            <person name="Haridas S."/>
            <person name="Kuo A."/>
            <person name="Salamov A."/>
            <person name="Ahrendt S.R."/>
            <person name="Lipzen A."/>
            <person name="Sullivan W."/>
            <person name="Andreopoulos W.B."/>
            <person name="Clum A."/>
            <person name="Lindquist E."/>
            <person name="Daum C."/>
            <person name="Ramamoorthy G.K."/>
            <person name="Gryganskyi A."/>
            <person name="Culley D."/>
            <person name="Magnuson J.K."/>
            <person name="James T.Y."/>
            <person name="O'Malley M.A."/>
            <person name="Stajich J.E."/>
            <person name="Spatafora J.W."/>
            <person name="Visel A."/>
            <person name="Grigoriev I.V."/>
        </authorList>
    </citation>
    <scope>NUCLEOTIDE SEQUENCE [LARGE SCALE GENOMIC DNA]</scope>
    <source>
        <strain evidence="18 19">NRRL 2496</strain>
    </source>
</reference>
<dbReference type="GO" id="GO:0032133">
    <property type="term" value="C:chromosome passenger complex"/>
    <property type="evidence" value="ECO:0007669"/>
    <property type="project" value="UniProtKB-ARBA"/>
</dbReference>
<evidence type="ECO:0000256" key="16">
    <source>
        <dbReference type="SAM" id="MobiDB-lite"/>
    </source>
</evidence>
<evidence type="ECO:0000256" key="3">
    <source>
        <dbReference type="ARBA" id="ARBA00022527"/>
    </source>
</evidence>
<feature type="binding site" evidence="11">
    <location>
        <begin position="165"/>
        <end position="167"/>
    </location>
    <ligand>
        <name>ATP</name>
        <dbReference type="ChEBI" id="CHEBI:30616"/>
    </ligand>
</feature>
<dbReference type="FunFam" id="1.10.510.10:FF:000235">
    <property type="entry name" value="Serine/threonine-protein kinase ark1"/>
    <property type="match status" value="1"/>
</dbReference>
<keyword evidence="5 11" id="KW-0547">Nucleotide-binding</keyword>
<feature type="binding site" evidence="11 13">
    <location>
        <position position="116"/>
    </location>
    <ligand>
        <name>ATP</name>
        <dbReference type="ChEBI" id="CHEBI:30616"/>
    </ligand>
</feature>
<dbReference type="GO" id="GO:0008608">
    <property type="term" value="P:attachment of spindle microtubules to kinetochore"/>
    <property type="evidence" value="ECO:0007669"/>
    <property type="project" value="UniProtKB-ARBA"/>
</dbReference>
<evidence type="ECO:0000256" key="1">
    <source>
        <dbReference type="ARBA" id="ARBA00012513"/>
    </source>
</evidence>
<dbReference type="InterPro" id="IPR011009">
    <property type="entry name" value="Kinase-like_dom_sf"/>
</dbReference>
<dbReference type="Pfam" id="PF00069">
    <property type="entry name" value="Pkinase"/>
    <property type="match status" value="1"/>
</dbReference>
<dbReference type="SUPFAM" id="SSF56112">
    <property type="entry name" value="Protein kinase-like (PK-like)"/>
    <property type="match status" value="1"/>
</dbReference>
<feature type="cross-link" description="Glycyl lysine isopeptide (Lys-Gly) (interchain with G-Cter in SUMO2)" evidence="12">
    <location>
        <position position="212"/>
    </location>
</feature>
<evidence type="ECO:0000259" key="17">
    <source>
        <dbReference type="PROSITE" id="PS50011"/>
    </source>
</evidence>
<evidence type="ECO:0000256" key="6">
    <source>
        <dbReference type="ARBA" id="ARBA00022777"/>
    </source>
</evidence>
<comment type="similarity">
    <text evidence="15">Belongs to the protein kinase superfamily. Ser/Thr protein kinase family. Aurora subfamily.</text>
</comment>
<dbReference type="AlphaFoldDB" id="A0A1X2HJX8"/>
<dbReference type="EC" id="2.7.11.1" evidence="1 15"/>
<dbReference type="FunCoup" id="A0A1X2HJX8">
    <property type="interactions" value="534"/>
</dbReference>
<feature type="domain" description="Protein kinase" evidence="17">
    <location>
        <begin position="87"/>
        <end position="340"/>
    </location>
</feature>
<dbReference type="FunFam" id="3.30.200.20:FF:000042">
    <property type="entry name" value="Aurora kinase A"/>
    <property type="match status" value="1"/>
</dbReference>
<evidence type="ECO:0000256" key="10">
    <source>
        <dbReference type="PIRSR" id="PIRSR630616-1"/>
    </source>
</evidence>
<evidence type="ECO:0000256" key="4">
    <source>
        <dbReference type="ARBA" id="ARBA00022679"/>
    </source>
</evidence>
<dbReference type="PROSITE" id="PS50011">
    <property type="entry name" value="PROTEIN_KINASE_DOM"/>
    <property type="match status" value="1"/>
</dbReference>
<dbReference type="OMA" id="ESRFPEW"/>
<evidence type="ECO:0000256" key="9">
    <source>
        <dbReference type="ARBA" id="ARBA00048679"/>
    </source>
</evidence>
<dbReference type="GO" id="GO:0090266">
    <property type="term" value="P:regulation of mitotic cell cycle spindle assembly checkpoint"/>
    <property type="evidence" value="ECO:0007669"/>
    <property type="project" value="UniProtKB-ARBA"/>
</dbReference>
<dbReference type="GO" id="GO:0044779">
    <property type="term" value="P:meiotic spindle checkpoint signaling"/>
    <property type="evidence" value="ECO:0007669"/>
    <property type="project" value="UniProtKB-ARBA"/>
</dbReference>
<evidence type="ECO:0000256" key="2">
    <source>
        <dbReference type="ARBA" id="ARBA00021157"/>
    </source>
</evidence>
<dbReference type="GO" id="GO:0051233">
    <property type="term" value="C:spindle midzone"/>
    <property type="evidence" value="ECO:0007669"/>
    <property type="project" value="UniProtKB-ARBA"/>
</dbReference>
<feature type="binding site" evidence="11">
    <location>
        <begin position="214"/>
        <end position="215"/>
    </location>
    <ligand>
        <name>ATP</name>
        <dbReference type="ChEBI" id="CHEBI:30616"/>
    </ligand>
</feature>
<accession>A0A1X2HJX8</accession>
<dbReference type="InParanoid" id="A0A1X2HJX8"/>
<gene>
    <name evidence="18" type="ORF">BCR43DRAFT_530458</name>
</gene>
<dbReference type="Gene3D" id="3.30.200.20">
    <property type="entry name" value="Phosphorylase Kinase, domain 1"/>
    <property type="match status" value="1"/>
</dbReference>